<keyword evidence="5 9" id="KW-0627">Porphyrin biosynthesis</keyword>
<evidence type="ECO:0000256" key="10">
    <source>
        <dbReference type="SAM" id="MobiDB-lite"/>
    </source>
</evidence>
<dbReference type="RefSeq" id="WP_123696608.1">
    <property type="nucleotide sequence ID" value="NZ_RKHJ01000001.1"/>
</dbReference>
<name>A0A3N2ARB7_9MICO</name>
<dbReference type="Gene3D" id="3.40.50.10090">
    <property type="match status" value="2"/>
</dbReference>
<dbReference type="EC" id="4.2.1.75" evidence="3 9"/>
<evidence type="ECO:0000313" key="12">
    <source>
        <dbReference type="EMBL" id="ROR65526.1"/>
    </source>
</evidence>
<dbReference type="OrthoDB" id="9815856at2"/>
<comment type="pathway">
    <text evidence="1 9">Porphyrin-containing compound metabolism; protoporphyrin-IX biosynthesis; coproporphyrinogen-III from 5-aminolevulinate: step 3/4.</text>
</comment>
<dbReference type="UniPathway" id="UPA00251">
    <property type="reaction ID" value="UER00320"/>
</dbReference>
<sequence>MRVLIPRGGTWGDEVAELVTDAGLEPLILPLVQIEPAEDQQRLQQILGQLAEGRFDWLVVTSQSTVRVLPRVPSSVQVAAVGSVTAASLRERGVPVAFIPTRQSAAGLVDEWPIREGRVLWPHALDARPTIASGLRQHGMQVTEVVAYRTVPVFESGEQLVEAVTTQTGAIPIVGAPAHPARTDAQEQQAAQGPAAAERDAREQDAREQQDRDHVTEQGAHDAVLTAVEPAETPIDAVLVTSGSVAKQVARLGLAAETRIIAIGEQTAEDCRKYGLQVAGIAQRPNAQALVAALVATAR</sequence>
<dbReference type="InterPro" id="IPR003754">
    <property type="entry name" value="4pyrrol_synth_uPrphyn_synth"/>
</dbReference>
<evidence type="ECO:0000256" key="3">
    <source>
        <dbReference type="ARBA" id="ARBA00013109"/>
    </source>
</evidence>
<dbReference type="GO" id="GO:0006780">
    <property type="term" value="P:uroporphyrinogen III biosynthetic process"/>
    <property type="evidence" value="ECO:0007669"/>
    <property type="project" value="UniProtKB-UniRule"/>
</dbReference>
<evidence type="ECO:0000256" key="2">
    <source>
        <dbReference type="ARBA" id="ARBA00008133"/>
    </source>
</evidence>
<protein>
    <recommendedName>
        <fullName evidence="7 9">Uroporphyrinogen-III synthase</fullName>
        <ecNumber evidence="3 9">4.2.1.75</ecNumber>
    </recommendedName>
</protein>
<feature type="domain" description="Tetrapyrrole biosynthesis uroporphyrinogen III synthase" evidence="11">
    <location>
        <begin position="232"/>
        <end position="292"/>
    </location>
</feature>
<comment type="function">
    <text evidence="6 9">Catalyzes cyclization of the linear tetrapyrrole, hydroxymethylbilane, to the macrocyclic uroporphyrinogen III.</text>
</comment>
<accession>A0A3N2ARB7</accession>
<dbReference type="Pfam" id="PF02602">
    <property type="entry name" value="HEM4"/>
    <property type="match status" value="2"/>
</dbReference>
<dbReference type="EMBL" id="RKHJ01000001">
    <property type="protein sequence ID" value="ROR65526.1"/>
    <property type="molecule type" value="Genomic_DNA"/>
</dbReference>
<evidence type="ECO:0000256" key="4">
    <source>
        <dbReference type="ARBA" id="ARBA00023239"/>
    </source>
</evidence>
<keyword evidence="4 9" id="KW-0456">Lyase</keyword>
<evidence type="ECO:0000256" key="1">
    <source>
        <dbReference type="ARBA" id="ARBA00004772"/>
    </source>
</evidence>
<comment type="catalytic activity">
    <reaction evidence="8 9">
        <text>hydroxymethylbilane = uroporphyrinogen III + H2O</text>
        <dbReference type="Rhea" id="RHEA:18965"/>
        <dbReference type="ChEBI" id="CHEBI:15377"/>
        <dbReference type="ChEBI" id="CHEBI:57308"/>
        <dbReference type="ChEBI" id="CHEBI:57845"/>
        <dbReference type="EC" id="4.2.1.75"/>
    </reaction>
</comment>
<evidence type="ECO:0000259" key="11">
    <source>
        <dbReference type="Pfam" id="PF02602"/>
    </source>
</evidence>
<dbReference type="PANTHER" id="PTHR38042">
    <property type="entry name" value="UROPORPHYRINOGEN-III SYNTHASE, CHLOROPLASTIC"/>
    <property type="match status" value="1"/>
</dbReference>
<dbReference type="GO" id="GO:0004852">
    <property type="term" value="F:uroporphyrinogen-III synthase activity"/>
    <property type="evidence" value="ECO:0007669"/>
    <property type="project" value="UniProtKB-UniRule"/>
</dbReference>
<evidence type="ECO:0000256" key="8">
    <source>
        <dbReference type="ARBA" id="ARBA00048617"/>
    </source>
</evidence>
<dbReference type="AlphaFoldDB" id="A0A3N2ARB7"/>
<proteinExistence type="inferred from homology"/>
<dbReference type="PANTHER" id="PTHR38042:SF1">
    <property type="entry name" value="UROPORPHYRINOGEN-III SYNTHASE, CHLOROPLASTIC"/>
    <property type="match status" value="1"/>
</dbReference>
<dbReference type="CDD" id="cd06578">
    <property type="entry name" value="HemD"/>
    <property type="match status" value="1"/>
</dbReference>
<dbReference type="InterPro" id="IPR039793">
    <property type="entry name" value="UROS/Hem4"/>
</dbReference>
<evidence type="ECO:0000256" key="5">
    <source>
        <dbReference type="ARBA" id="ARBA00023244"/>
    </source>
</evidence>
<dbReference type="Proteomes" id="UP000275456">
    <property type="component" value="Unassembled WGS sequence"/>
</dbReference>
<organism evidence="12 13">
    <name type="scientific">Agrococcus jenensis</name>
    <dbReference type="NCBI Taxonomy" id="46353"/>
    <lineage>
        <taxon>Bacteria</taxon>
        <taxon>Bacillati</taxon>
        <taxon>Actinomycetota</taxon>
        <taxon>Actinomycetes</taxon>
        <taxon>Micrococcales</taxon>
        <taxon>Microbacteriaceae</taxon>
        <taxon>Agrococcus</taxon>
    </lineage>
</organism>
<reference evidence="12 13" key="1">
    <citation type="submission" date="2018-11" db="EMBL/GenBank/DDBJ databases">
        <title>Sequencing the genomes of 1000 actinobacteria strains.</title>
        <authorList>
            <person name="Klenk H.-P."/>
        </authorList>
    </citation>
    <scope>NUCLEOTIDE SEQUENCE [LARGE SCALE GENOMIC DNA]</scope>
    <source>
        <strain evidence="12 13">DSM 9580</strain>
    </source>
</reference>
<evidence type="ECO:0000256" key="7">
    <source>
        <dbReference type="ARBA" id="ARBA00040167"/>
    </source>
</evidence>
<comment type="similarity">
    <text evidence="2 9">Belongs to the uroporphyrinogen-III synthase family.</text>
</comment>
<dbReference type="SUPFAM" id="SSF69618">
    <property type="entry name" value="HemD-like"/>
    <property type="match status" value="2"/>
</dbReference>
<gene>
    <name evidence="12" type="ORF">EDD26_0892</name>
</gene>
<feature type="compositionally biased region" description="Low complexity" evidence="10">
    <location>
        <begin position="186"/>
        <end position="196"/>
    </location>
</feature>
<evidence type="ECO:0000313" key="13">
    <source>
        <dbReference type="Proteomes" id="UP000275456"/>
    </source>
</evidence>
<feature type="compositionally biased region" description="Basic and acidic residues" evidence="10">
    <location>
        <begin position="197"/>
        <end position="219"/>
    </location>
</feature>
<dbReference type="InterPro" id="IPR036108">
    <property type="entry name" value="4pyrrol_syn_uPrphyn_synt_sf"/>
</dbReference>
<dbReference type="GO" id="GO:0006782">
    <property type="term" value="P:protoporphyrinogen IX biosynthetic process"/>
    <property type="evidence" value="ECO:0007669"/>
    <property type="project" value="UniProtKB-UniRule"/>
</dbReference>
<evidence type="ECO:0000256" key="9">
    <source>
        <dbReference type="RuleBase" id="RU366031"/>
    </source>
</evidence>
<feature type="region of interest" description="Disordered" evidence="10">
    <location>
        <begin position="175"/>
        <end position="219"/>
    </location>
</feature>
<feature type="domain" description="Tetrapyrrole biosynthesis uroporphyrinogen III synthase" evidence="11">
    <location>
        <begin position="13"/>
        <end position="166"/>
    </location>
</feature>
<comment type="caution">
    <text evidence="12">The sequence shown here is derived from an EMBL/GenBank/DDBJ whole genome shotgun (WGS) entry which is preliminary data.</text>
</comment>
<evidence type="ECO:0000256" key="6">
    <source>
        <dbReference type="ARBA" id="ARBA00037589"/>
    </source>
</evidence>
<keyword evidence="13" id="KW-1185">Reference proteome</keyword>